<reference evidence="1 2" key="1">
    <citation type="journal article" date="2020" name="Nature">
        <title>Six reference-quality genomes reveal evolution of bat adaptations.</title>
        <authorList>
            <person name="Jebb D."/>
            <person name="Huang Z."/>
            <person name="Pippel M."/>
            <person name="Hughes G.M."/>
            <person name="Lavrichenko K."/>
            <person name="Devanna P."/>
            <person name="Winkler S."/>
            <person name="Jermiin L.S."/>
            <person name="Skirmuntt E.C."/>
            <person name="Katzourakis A."/>
            <person name="Burkitt-Gray L."/>
            <person name="Ray D.A."/>
            <person name="Sullivan K.A.M."/>
            <person name="Roscito J.G."/>
            <person name="Kirilenko B.M."/>
            <person name="Davalos L.M."/>
            <person name="Corthals A.P."/>
            <person name="Power M.L."/>
            <person name="Jones G."/>
            <person name="Ransome R.D."/>
            <person name="Dechmann D.K.N."/>
            <person name="Locatelli A.G."/>
            <person name="Puechmaille S.J."/>
            <person name="Fedrigo O."/>
            <person name="Jarvis E.D."/>
            <person name="Hiller M."/>
            <person name="Vernes S.C."/>
            <person name="Myers E.W."/>
            <person name="Teeling E.C."/>
        </authorList>
    </citation>
    <scope>NUCLEOTIDE SEQUENCE [LARGE SCALE GENOMIC DNA]</scope>
    <source>
        <strain evidence="1">Bat1K_MPI-CBG_1</strain>
    </source>
</reference>
<comment type="caution">
    <text evidence="1">The sequence shown here is derived from an EMBL/GenBank/DDBJ whole genome shotgun (WGS) entry which is preliminary data.</text>
</comment>
<evidence type="ECO:0000313" key="1">
    <source>
        <dbReference type="EMBL" id="KAF6104092.1"/>
    </source>
</evidence>
<dbReference type="Proteomes" id="UP000664940">
    <property type="component" value="Unassembled WGS sequence"/>
</dbReference>
<proteinExistence type="predicted"/>
<evidence type="ECO:0000313" key="2">
    <source>
        <dbReference type="Proteomes" id="UP000664940"/>
    </source>
</evidence>
<gene>
    <name evidence="1" type="ORF">HJG60_011141</name>
</gene>
<accession>A0A834E7H0</accession>
<dbReference type="EMBL" id="JABVXQ010000006">
    <property type="protein sequence ID" value="KAF6104092.1"/>
    <property type="molecule type" value="Genomic_DNA"/>
</dbReference>
<protein>
    <submittedName>
        <fullName evidence="1">Uncharacterized protein</fullName>
    </submittedName>
</protein>
<dbReference type="AlphaFoldDB" id="A0A834E7H0"/>
<name>A0A834E7H0_9CHIR</name>
<sequence>MSRRPQTFPSQKDVKTYSVHPHLWTMAGMHAYTHIHTHGQIYTRVYNCTQPARHIHRNPENSSQKSPPLQCSGFEPLSLTTRLSMDRLQVPPGSQTPGWRAATRASEKSHLKNAAGALTVWLSGLGVAIQTERFDSRSGTGLGCGPGPQLGAYERQVVDVSLPLCLPSPLSKNKHIKSLKKRIYNETSSGDRDPALIEANWWLLPGWRLPGPLGGAGRVWSGWRWPSRLRRQWLQQQLPGGHSQGTSLFLVLTRCGWPFCHLPLNSDTASVGMSLLGIRAGADSPGMAGDRETFS</sequence>
<organism evidence="1 2">
    <name type="scientific">Phyllostomus discolor</name>
    <name type="common">pale spear-nosed bat</name>
    <dbReference type="NCBI Taxonomy" id="89673"/>
    <lineage>
        <taxon>Eukaryota</taxon>
        <taxon>Metazoa</taxon>
        <taxon>Chordata</taxon>
        <taxon>Craniata</taxon>
        <taxon>Vertebrata</taxon>
        <taxon>Euteleostomi</taxon>
        <taxon>Mammalia</taxon>
        <taxon>Eutheria</taxon>
        <taxon>Laurasiatheria</taxon>
        <taxon>Chiroptera</taxon>
        <taxon>Yangochiroptera</taxon>
        <taxon>Phyllostomidae</taxon>
        <taxon>Phyllostominae</taxon>
        <taxon>Phyllostomus</taxon>
    </lineage>
</organism>